<dbReference type="Pfam" id="PF01797">
    <property type="entry name" value="Y1_Tnp"/>
    <property type="match status" value="1"/>
</dbReference>
<name>G3J1U4_METTV</name>
<dbReference type="HOGENOM" id="CLU_068226_0_1_6"/>
<proteinExistence type="predicted"/>
<dbReference type="RefSeq" id="WP_006893863.1">
    <property type="nucleotide sequence ID" value="NZ_JH109154.1"/>
</dbReference>
<dbReference type="GO" id="GO:0004803">
    <property type="term" value="F:transposase activity"/>
    <property type="evidence" value="ECO:0007669"/>
    <property type="project" value="InterPro"/>
</dbReference>
<dbReference type="GO" id="GO:0006313">
    <property type="term" value="P:DNA transposition"/>
    <property type="evidence" value="ECO:0007669"/>
    <property type="project" value="InterPro"/>
</dbReference>
<evidence type="ECO:0000313" key="3">
    <source>
        <dbReference type="Proteomes" id="UP000004664"/>
    </source>
</evidence>
<dbReference type="STRING" id="697282.Mettu_2808"/>
<feature type="domain" description="Transposase IS200-like" evidence="1">
    <location>
        <begin position="9"/>
        <end position="123"/>
    </location>
</feature>
<dbReference type="PANTHER" id="PTHR34322">
    <property type="entry name" value="TRANSPOSASE, Y1_TNP DOMAIN-CONTAINING"/>
    <property type="match status" value="1"/>
</dbReference>
<dbReference type="Gene3D" id="3.30.70.1290">
    <property type="entry name" value="Transposase IS200-like"/>
    <property type="match status" value="1"/>
</dbReference>
<dbReference type="SMART" id="SM01321">
    <property type="entry name" value="Y1_Tnp"/>
    <property type="match status" value="1"/>
</dbReference>
<accession>G3J1U4</accession>
<dbReference type="Proteomes" id="UP000004664">
    <property type="component" value="Unassembled WGS sequence"/>
</dbReference>
<protein>
    <recommendedName>
        <fullName evidence="1">Transposase IS200-like domain-containing protein</fullName>
    </recommendedName>
</protein>
<organism evidence="2 3">
    <name type="scientific">Methylobacter tundripaludum (strain ATCC BAA-1195 / DSM 17260 / SV96)</name>
    <dbReference type="NCBI Taxonomy" id="697282"/>
    <lineage>
        <taxon>Bacteria</taxon>
        <taxon>Pseudomonadati</taxon>
        <taxon>Pseudomonadota</taxon>
        <taxon>Gammaproteobacteria</taxon>
        <taxon>Methylococcales</taxon>
        <taxon>Methylococcaceae</taxon>
        <taxon>Methylobacter</taxon>
    </lineage>
</organism>
<dbReference type="AlphaFoldDB" id="G3J1U4"/>
<dbReference type="InterPro" id="IPR036515">
    <property type="entry name" value="Transposase_17_sf"/>
</dbReference>
<dbReference type="EMBL" id="JH109154">
    <property type="protein sequence ID" value="EGW19700.1"/>
    <property type="molecule type" value="Genomic_DNA"/>
</dbReference>
<dbReference type="eggNOG" id="COG1943">
    <property type="taxonomic scope" value="Bacteria"/>
</dbReference>
<dbReference type="PANTHER" id="PTHR34322:SF2">
    <property type="entry name" value="TRANSPOSASE IS200-LIKE DOMAIN-CONTAINING PROTEIN"/>
    <property type="match status" value="1"/>
</dbReference>
<gene>
    <name evidence="2" type="ORF">Mettu_2808</name>
</gene>
<dbReference type="SUPFAM" id="SSF143422">
    <property type="entry name" value="Transposase IS200-like"/>
    <property type="match status" value="1"/>
</dbReference>
<evidence type="ECO:0000313" key="2">
    <source>
        <dbReference type="EMBL" id="EGW19700.1"/>
    </source>
</evidence>
<dbReference type="OrthoDB" id="9814067at2"/>
<sequence>MARPLRIEFAGALYHVTARGNAREDIYRDDANRQQFLMLLQNTVNRYDWYCHAYCLMDNHYHLLIETNTPTLSKGMKFLNGTYTQYFNRQHQRVGHVFQGRFKAILVQKDSHLLELARYIALNPVRAQMVHNAAEWRWSSYRATAGYDDNDACLTTEWILAGFAETKIVAQQRYREFVQEGKGQSSPWQQLKNQIFLGDDGFVNNMQCKLNPEQSLKDIPKKQKQAPVKPLSYYAERYKTRDECMTQAYWSGHYTLAQVGEYFGVSYATVSRAVKQAEKRGSVKCKA</sequence>
<keyword evidence="3" id="KW-1185">Reference proteome</keyword>
<dbReference type="InterPro" id="IPR002686">
    <property type="entry name" value="Transposase_17"/>
</dbReference>
<evidence type="ECO:0000259" key="1">
    <source>
        <dbReference type="SMART" id="SM01321"/>
    </source>
</evidence>
<reference evidence="2 3" key="1">
    <citation type="submission" date="2011-06" db="EMBL/GenBank/DDBJ databases">
        <title>Genomic sequence of Methylobacter tundripaludum SV96.</title>
        <authorList>
            <consortium name="US DOE Joint Genome Institute"/>
            <person name="Lucas S."/>
            <person name="Han J."/>
            <person name="Lapidus A."/>
            <person name="Cheng J.-F."/>
            <person name="Goodwin L."/>
            <person name="Pitluck S."/>
            <person name="Held B."/>
            <person name="Detter J.C."/>
            <person name="Han C."/>
            <person name="Tapia R."/>
            <person name="Land M."/>
            <person name="Hauser L."/>
            <person name="Kyrpides N."/>
            <person name="Ivanova N."/>
            <person name="Ovchinnikova G."/>
            <person name="Pagani I."/>
            <person name="Klotz M.G."/>
            <person name="Dispirito A.A."/>
            <person name="Murrell J.C."/>
            <person name="Dunfield P."/>
            <person name="Kalyuzhnaya M.G."/>
            <person name="Svenning M."/>
            <person name="Trotsenko Y.A."/>
            <person name="Stein L.Y."/>
            <person name="Woyke T."/>
        </authorList>
    </citation>
    <scope>NUCLEOTIDE SEQUENCE [LARGE SCALE GENOMIC DNA]</scope>
    <source>
        <strain evidence="3">ATCC BAA-1195 / DSM 17260 / SV96</strain>
    </source>
</reference>
<dbReference type="GO" id="GO:0003677">
    <property type="term" value="F:DNA binding"/>
    <property type="evidence" value="ECO:0007669"/>
    <property type="project" value="InterPro"/>
</dbReference>